<keyword evidence="6" id="KW-1185">Reference proteome</keyword>
<dbReference type="InterPro" id="IPR036390">
    <property type="entry name" value="WH_DNA-bd_sf"/>
</dbReference>
<evidence type="ECO:0000313" key="5">
    <source>
        <dbReference type="EMBL" id="RUT43860.1"/>
    </source>
</evidence>
<name>A0A433Y5B7_9BACL</name>
<protein>
    <submittedName>
        <fullName evidence="5">DeoR/GlpR transcriptional regulator</fullName>
    </submittedName>
</protein>
<dbReference type="PRINTS" id="PR00037">
    <property type="entry name" value="HTHLACR"/>
</dbReference>
<dbReference type="InterPro" id="IPR001034">
    <property type="entry name" value="DeoR_HTH"/>
</dbReference>
<dbReference type="Pfam" id="PF00455">
    <property type="entry name" value="DeoRC"/>
    <property type="match status" value="1"/>
</dbReference>
<dbReference type="SUPFAM" id="SSF100950">
    <property type="entry name" value="NagB/RpiA/CoA transferase-like"/>
    <property type="match status" value="1"/>
</dbReference>
<dbReference type="Gene3D" id="3.40.50.1360">
    <property type="match status" value="1"/>
</dbReference>
<accession>A0A433Y5B7</accession>
<dbReference type="Gene3D" id="1.10.10.10">
    <property type="entry name" value="Winged helix-like DNA-binding domain superfamily/Winged helix DNA-binding domain"/>
    <property type="match status" value="1"/>
</dbReference>
<comment type="caution">
    <text evidence="5">The sequence shown here is derived from an EMBL/GenBank/DDBJ whole genome shotgun (WGS) entry which is preliminary data.</text>
</comment>
<sequence>MSILAEERKLIILEQLRSAGQVKVLTLAERLGVSEETVRRDLKQLENDGLLNRVYGGAIPQKFSNYEPPYLQRQAIYKEDNQRIGEAAAELVKSGDTIAIDVGTTLLEFAKAIQGRQRLTILTNSLAVSFCLMESLNMGRFTGTVIIIGGELNPQQQSLSGVIGEEMMKQFNVDKAFLSAGGITTERGISDYDIHECRMSKLFAQSANEVIVLADHSKLGKDAFVQIIPLEAVNTIVSDTSPPEPWLPLLNDYQMAWIQT</sequence>
<keyword evidence="1" id="KW-0805">Transcription regulation</keyword>
<feature type="domain" description="HTH deoR-type" evidence="4">
    <location>
        <begin position="5"/>
        <end position="60"/>
    </location>
</feature>
<proteinExistence type="predicted"/>
<dbReference type="InterPro" id="IPR014036">
    <property type="entry name" value="DeoR-like_C"/>
</dbReference>
<gene>
    <name evidence="5" type="ORF">EJP82_19375</name>
</gene>
<evidence type="ECO:0000256" key="3">
    <source>
        <dbReference type="ARBA" id="ARBA00023163"/>
    </source>
</evidence>
<dbReference type="OrthoDB" id="9797223at2"/>
<dbReference type="RefSeq" id="WP_127193712.1">
    <property type="nucleotide sequence ID" value="NZ_RZNY01000017.1"/>
</dbReference>
<organism evidence="5 6">
    <name type="scientific">Paenibacillus anaericanus</name>
    <dbReference type="NCBI Taxonomy" id="170367"/>
    <lineage>
        <taxon>Bacteria</taxon>
        <taxon>Bacillati</taxon>
        <taxon>Bacillota</taxon>
        <taxon>Bacilli</taxon>
        <taxon>Bacillales</taxon>
        <taxon>Paenibacillaceae</taxon>
        <taxon>Paenibacillus</taxon>
    </lineage>
</organism>
<keyword evidence="2" id="KW-0238">DNA-binding</keyword>
<dbReference type="GO" id="GO:0003677">
    <property type="term" value="F:DNA binding"/>
    <property type="evidence" value="ECO:0007669"/>
    <property type="project" value="UniProtKB-KW"/>
</dbReference>
<reference evidence="5 6" key="1">
    <citation type="submission" date="2018-12" db="EMBL/GenBank/DDBJ databases">
        <authorList>
            <person name="Sun L."/>
            <person name="Chen Z."/>
        </authorList>
    </citation>
    <scope>NUCLEOTIDE SEQUENCE [LARGE SCALE GENOMIC DNA]</scope>
    <source>
        <strain evidence="5 6">DSM 15890</strain>
    </source>
</reference>
<dbReference type="EMBL" id="RZNY01000017">
    <property type="protein sequence ID" value="RUT43860.1"/>
    <property type="molecule type" value="Genomic_DNA"/>
</dbReference>
<keyword evidence="3" id="KW-0804">Transcription</keyword>
<dbReference type="PROSITE" id="PS00894">
    <property type="entry name" value="HTH_DEOR_1"/>
    <property type="match status" value="1"/>
</dbReference>
<dbReference type="InterPro" id="IPR018356">
    <property type="entry name" value="Tscrpt_reg_HTH_DeoR_CS"/>
</dbReference>
<dbReference type="PANTHER" id="PTHR30363:SF44">
    <property type="entry name" value="AGA OPERON TRANSCRIPTIONAL REPRESSOR-RELATED"/>
    <property type="match status" value="1"/>
</dbReference>
<evidence type="ECO:0000313" key="6">
    <source>
        <dbReference type="Proteomes" id="UP000279446"/>
    </source>
</evidence>
<dbReference type="PANTHER" id="PTHR30363">
    <property type="entry name" value="HTH-TYPE TRANSCRIPTIONAL REGULATOR SRLR-RELATED"/>
    <property type="match status" value="1"/>
</dbReference>
<dbReference type="SMART" id="SM01134">
    <property type="entry name" value="DeoRC"/>
    <property type="match status" value="1"/>
</dbReference>
<dbReference type="InterPro" id="IPR036388">
    <property type="entry name" value="WH-like_DNA-bd_sf"/>
</dbReference>
<dbReference type="PROSITE" id="PS51000">
    <property type="entry name" value="HTH_DEOR_2"/>
    <property type="match status" value="1"/>
</dbReference>
<evidence type="ECO:0000259" key="4">
    <source>
        <dbReference type="PROSITE" id="PS51000"/>
    </source>
</evidence>
<dbReference type="Proteomes" id="UP000279446">
    <property type="component" value="Unassembled WGS sequence"/>
</dbReference>
<dbReference type="SMART" id="SM00420">
    <property type="entry name" value="HTH_DEOR"/>
    <property type="match status" value="1"/>
</dbReference>
<dbReference type="GO" id="GO:0003700">
    <property type="term" value="F:DNA-binding transcription factor activity"/>
    <property type="evidence" value="ECO:0007669"/>
    <property type="project" value="InterPro"/>
</dbReference>
<dbReference type="SUPFAM" id="SSF46785">
    <property type="entry name" value="Winged helix' DNA-binding domain"/>
    <property type="match status" value="1"/>
</dbReference>
<evidence type="ECO:0000256" key="1">
    <source>
        <dbReference type="ARBA" id="ARBA00023015"/>
    </source>
</evidence>
<dbReference type="Pfam" id="PF08220">
    <property type="entry name" value="HTH_DeoR"/>
    <property type="match status" value="1"/>
</dbReference>
<dbReference type="InterPro" id="IPR050313">
    <property type="entry name" value="Carb_Metab_HTH_regulators"/>
</dbReference>
<dbReference type="InterPro" id="IPR037171">
    <property type="entry name" value="NagB/RpiA_transferase-like"/>
</dbReference>
<evidence type="ECO:0000256" key="2">
    <source>
        <dbReference type="ARBA" id="ARBA00023125"/>
    </source>
</evidence>
<dbReference type="AlphaFoldDB" id="A0A433Y5B7"/>